<reference evidence="3 4" key="1">
    <citation type="submission" date="2019-08" db="EMBL/GenBank/DDBJ databases">
        <title>In-depth cultivation of the pig gut microbiome towards novel bacterial diversity and tailored functional studies.</title>
        <authorList>
            <person name="Wylensek D."/>
            <person name="Hitch T.C.A."/>
            <person name="Clavel T."/>
        </authorList>
    </citation>
    <scope>NUCLEOTIDE SEQUENCE [LARGE SCALE GENOMIC DNA]</scope>
    <source>
        <strain evidence="3 4">CA-Schmier-601-WT-1</strain>
    </source>
</reference>
<dbReference type="InterPro" id="IPR025436">
    <property type="entry name" value="DUF4179"/>
</dbReference>
<sequence>MSDMAARYRDEMGQVALTKEQRDRMAQAVASAALGTQASGEAPVAAFRPRRRRGLAVAAVAAGIAVAVGLGGYAYASGQLVSVASAFDDVFGGGTAPTNVTDKVGRPVNAVATCNGITISADAIMGDERNYVVVYSIARADGKPLGTVGTDENGTLTLDGHPLSADFDQSVDGATGQGGSAYFYDADPSDNAIQLVTQLTADTNVIGATVNMHLSAINGLDDSTQSETPVATGSWDLKFKLNYEADSVSLKPTGSLTVAGTDASVQSVSVSPVAVSVDYTVDGTEEAPKTSGRWSPKYLDLGDITVTMRDGTTITVPSGACSSHEEDGKTVVEMGAFLNRTIDPSQVASVSFGGVTVTE</sequence>
<feature type="domain" description="DUF4179" evidence="2">
    <location>
        <begin position="52"/>
        <end position="137"/>
    </location>
</feature>
<evidence type="ECO:0000313" key="3">
    <source>
        <dbReference type="EMBL" id="MST73007.1"/>
    </source>
</evidence>
<organism evidence="3 4">
    <name type="scientific">Olsenella porci</name>
    <dbReference type="NCBI Taxonomy" id="2652279"/>
    <lineage>
        <taxon>Bacteria</taxon>
        <taxon>Bacillati</taxon>
        <taxon>Actinomycetota</taxon>
        <taxon>Coriobacteriia</taxon>
        <taxon>Coriobacteriales</taxon>
        <taxon>Atopobiaceae</taxon>
        <taxon>Olsenella</taxon>
    </lineage>
</organism>
<proteinExistence type="predicted"/>
<dbReference type="RefSeq" id="WP_154435652.1">
    <property type="nucleotide sequence ID" value="NZ_VUNC01000006.1"/>
</dbReference>
<protein>
    <submittedName>
        <fullName evidence="3">DUF4179 domain-containing protein</fullName>
    </submittedName>
</protein>
<evidence type="ECO:0000259" key="2">
    <source>
        <dbReference type="Pfam" id="PF13786"/>
    </source>
</evidence>
<dbReference type="Pfam" id="PF13786">
    <property type="entry name" value="DUF4179"/>
    <property type="match status" value="1"/>
</dbReference>
<dbReference type="EMBL" id="VUNC01000006">
    <property type="protein sequence ID" value="MST73007.1"/>
    <property type="molecule type" value="Genomic_DNA"/>
</dbReference>
<comment type="caution">
    <text evidence="3">The sequence shown here is derived from an EMBL/GenBank/DDBJ whole genome shotgun (WGS) entry which is preliminary data.</text>
</comment>
<keyword evidence="1" id="KW-0472">Membrane</keyword>
<feature type="transmembrane region" description="Helical" evidence="1">
    <location>
        <begin position="55"/>
        <end position="76"/>
    </location>
</feature>
<dbReference type="Gene3D" id="2.60.40.1630">
    <property type="entry name" value="bacillus anthracis domain"/>
    <property type="match status" value="1"/>
</dbReference>
<gene>
    <name evidence="3" type="ORF">FYJ68_07785</name>
</gene>
<name>A0A6N7XCD0_9ACTN</name>
<dbReference type="Proteomes" id="UP000469325">
    <property type="component" value="Unassembled WGS sequence"/>
</dbReference>
<keyword evidence="1" id="KW-1133">Transmembrane helix</keyword>
<evidence type="ECO:0000313" key="4">
    <source>
        <dbReference type="Proteomes" id="UP000469325"/>
    </source>
</evidence>
<accession>A0A6N7XCD0</accession>
<keyword evidence="4" id="KW-1185">Reference proteome</keyword>
<keyword evidence="1" id="KW-0812">Transmembrane</keyword>
<dbReference type="AlphaFoldDB" id="A0A6N7XCD0"/>
<evidence type="ECO:0000256" key="1">
    <source>
        <dbReference type="SAM" id="Phobius"/>
    </source>
</evidence>